<keyword evidence="2" id="KW-1185">Reference proteome</keyword>
<feature type="non-terminal residue" evidence="1">
    <location>
        <position position="128"/>
    </location>
</feature>
<proteinExistence type="predicted"/>
<comment type="caution">
    <text evidence="1">The sequence shown here is derived from an EMBL/GenBank/DDBJ whole genome shotgun (WGS) entry which is preliminary data.</text>
</comment>
<protein>
    <submittedName>
        <fullName evidence="1">Uncharacterized protein</fullName>
    </submittedName>
</protein>
<evidence type="ECO:0000313" key="2">
    <source>
        <dbReference type="Proteomes" id="UP001152795"/>
    </source>
</evidence>
<dbReference type="AlphaFoldDB" id="A0A6S7HF57"/>
<gene>
    <name evidence="1" type="ORF">PACLA_8A077012</name>
</gene>
<name>A0A6S7HF57_PARCT</name>
<dbReference type="Proteomes" id="UP001152795">
    <property type="component" value="Unassembled WGS sequence"/>
</dbReference>
<evidence type="ECO:0000313" key="1">
    <source>
        <dbReference type="EMBL" id="CAB3994321.1"/>
    </source>
</evidence>
<dbReference type="EMBL" id="CACRXK020002437">
    <property type="protein sequence ID" value="CAB3994321.1"/>
    <property type="molecule type" value="Genomic_DNA"/>
</dbReference>
<accession>A0A6S7HF57</accession>
<sequence>QKYRMIELYHANRIELSFRISAFAGHRTSKSTSSKHKNFPPLTLNTPATEHRSKDRFMILEKPALSKNNLNDIVKSTPTSEMLLSTCHPSPCMGLNIVNWSGEVPFLDSLRLHKSHSMVALAAGTWTT</sequence>
<feature type="non-terminal residue" evidence="1">
    <location>
        <position position="1"/>
    </location>
</feature>
<organism evidence="1 2">
    <name type="scientific">Paramuricea clavata</name>
    <name type="common">Red gorgonian</name>
    <name type="synonym">Violescent sea-whip</name>
    <dbReference type="NCBI Taxonomy" id="317549"/>
    <lineage>
        <taxon>Eukaryota</taxon>
        <taxon>Metazoa</taxon>
        <taxon>Cnidaria</taxon>
        <taxon>Anthozoa</taxon>
        <taxon>Octocorallia</taxon>
        <taxon>Malacalcyonacea</taxon>
        <taxon>Plexauridae</taxon>
        <taxon>Paramuricea</taxon>
    </lineage>
</organism>
<reference evidence="1" key="1">
    <citation type="submission" date="2020-04" db="EMBL/GenBank/DDBJ databases">
        <authorList>
            <person name="Alioto T."/>
            <person name="Alioto T."/>
            <person name="Gomez Garrido J."/>
        </authorList>
    </citation>
    <scope>NUCLEOTIDE SEQUENCE</scope>
    <source>
        <strain evidence="1">A484AB</strain>
    </source>
</reference>